<keyword evidence="2" id="KW-1185">Reference proteome</keyword>
<protein>
    <submittedName>
        <fullName evidence="1">5438_t:CDS:1</fullName>
    </submittedName>
</protein>
<dbReference type="Proteomes" id="UP000789405">
    <property type="component" value="Unassembled WGS sequence"/>
</dbReference>
<sequence length="56" mass="6389">LIVNFNPPVLNEFKLLTLSFAISNSDQLISSELSKLHIRALWPIQPQAPQRQDLFS</sequence>
<evidence type="ECO:0000313" key="1">
    <source>
        <dbReference type="EMBL" id="CAG8779587.1"/>
    </source>
</evidence>
<name>A0A9N9P2Y0_9GLOM</name>
<accession>A0A9N9P2Y0</accession>
<proteinExistence type="predicted"/>
<organism evidence="1 2">
    <name type="scientific">Dentiscutata erythropus</name>
    <dbReference type="NCBI Taxonomy" id="1348616"/>
    <lineage>
        <taxon>Eukaryota</taxon>
        <taxon>Fungi</taxon>
        <taxon>Fungi incertae sedis</taxon>
        <taxon>Mucoromycota</taxon>
        <taxon>Glomeromycotina</taxon>
        <taxon>Glomeromycetes</taxon>
        <taxon>Diversisporales</taxon>
        <taxon>Gigasporaceae</taxon>
        <taxon>Dentiscutata</taxon>
    </lineage>
</organism>
<dbReference type="EMBL" id="CAJVPY010021441">
    <property type="protein sequence ID" value="CAG8779587.1"/>
    <property type="molecule type" value="Genomic_DNA"/>
</dbReference>
<dbReference type="AlphaFoldDB" id="A0A9N9P2Y0"/>
<evidence type="ECO:0000313" key="2">
    <source>
        <dbReference type="Proteomes" id="UP000789405"/>
    </source>
</evidence>
<reference evidence="1" key="1">
    <citation type="submission" date="2021-06" db="EMBL/GenBank/DDBJ databases">
        <authorList>
            <person name="Kallberg Y."/>
            <person name="Tangrot J."/>
            <person name="Rosling A."/>
        </authorList>
    </citation>
    <scope>NUCLEOTIDE SEQUENCE</scope>
    <source>
        <strain evidence="1">MA453B</strain>
    </source>
</reference>
<gene>
    <name evidence="1" type="ORF">DERYTH_LOCUS19485</name>
</gene>
<comment type="caution">
    <text evidence="1">The sequence shown here is derived from an EMBL/GenBank/DDBJ whole genome shotgun (WGS) entry which is preliminary data.</text>
</comment>
<feature type="non-terminal residue" evidence="1">
    <location>
        <position position="1"/>
    </location>
</feature>